<proteinExistence type="predicted"/>
<dbReference type="Ensembl" id="ENSPNAT00000067919.1">
    <property type="protein sequence ID" value="ENSPNAP00000045691.1"/>
    <property type="gene ID" value="ENSPNAG00000031972.1"/>
</dbReference>
<keyword evidence="2" id="KW-0812">Transmembrane</keyword>
<keyword evidence="4" id="KW-1185">Reference proteome</keyword>
<reference evidence="3 4" key="1">
    <citation type="submission" date="2020-10" db="EMBL/GenBank/DDBJ databases">
        <title>Pygocentrus nattereri (red-bellied piranha) genome, fPygNat1, primary haplotype.</title>
        <authorList>
            <person name="Myers G."/>
            <person name="Meyer A."/>
            <person name="Karagic N."/>
            <person name="Pippel M."/>
            <person name="Winkler S."/>
            <person name="Tracey A."/>
            <person name="Wood J."/>
            <person name="Formenti G."/>
            <person name="Howe K."/>
            <person name="Fedrigo O."/>
            <person name="Jarvis E.D."/>
        </authorList>
    </citation>
    <scope>NUCLEOTIDE SEQUENCE [LARGE SCALE GENOMIC DNA]</scope>
</reference>
<feature type="transmembrane region" description="Helical" evidence="2">
    <location>
        <begin position="37"/>
        <end position="55"/>
    </location>
</feature>
<keyword evidence="2" id="KW-1133">Transmembrane helix</keyword>
<keyword evidence="2" id="KW-0472">Membrane</keyword>
<name>A0AAR2J781_PYGNA</name>
<feature type="transmembrane region" description="Helical" evidence="2">
    <location>
        <begin position="67"/>
        <end position="87"/>
    </location>
</feature>
<evidence type="ECO:0000256" key="2">
    <source>
        <dbReference type="SAM" id="Phobius"/>
    </source>
</evidence>
<feature type="region of interest" description="Disordered" evidence="1">
    <location>
        <begin position="1"/>
        <end position="23"/>
    </location>
</feature>
<accession>A0AAR2J781</accession>
<dbReference type="AlphaFoldDB" id="A0AAR2J781"/>
<dbReference type="Proteomes" id="UP001501920">
    <property type="component" value="Chromosome 22"/>
</dbReference>
<evidence type="ECO:0000256" key="1">
    <source>
        <dbReference type="SAM" id="MobiDB-lite"/>
    </source>
</evidence>
<sequence length="219" mass="24325">MAARAGKEGSPAEGATTQTVTGGSKPLHRFLRAEPKTVGIVMILMGFGLFLFGIPLKTDTVDNLSDIYSSFWLGFLYLTCGVLYILAERKPTKKIMTWISAPLHRLITPDVTASLALSIVSTLGSIFAAIDFIKAMVVISYSRHYRLYNFYDYENVTELEAVLEQRYTSIYSLEAVFLFHSLIGGGILIVMTVFSRMALRSSRTQVKQSDFLLLSVLSL</sequence>
<feature type="transmembrane region" description="Helical" evidence="2">
    <location>
        <begin position="177"/>
        <end position="199"/>
    </location>
</feature>
<organism evidence="3 4">
    <name type="scientific">Pygocentrus nattereri</name>
    <name type="common">Red-bellied piranha</name>
    <dbReference type="NCBI Taxonomy" id="42514"/>
    <lineage>
        <taxon>Eukaryota</taxon>
        <taxon>Metazoa</taxon>
        <taxon>Chordata</taxon>
        <taxon>Craniata</taxon>
        <taxon>Vertebrata</taxon>
        <taxon>Euteleostomi</taxon>
        <taxon>Actinopterygii</taxon>
        <taxon>Neopterygii</taxon>
        <taxon>Teleostei</taxon>
        <taxon>Ostariophysi</taxon>
        <taxon>Characiformes</taxon>
        <taxon>Characoidei</taxon>
        <taxon>Pygocentrus</taxon>
    </lineage>
</organism>
<dbReference type="GeneTree" id="ENSGT00510000052164"/>
<reference evidence="3" key="3">
    <citation type="submission" date="2025-09" db="UniProtKB">
        <authorList>
            <consortium name="Ensembl"/>
        </authorList>
    </citation>
    <scope>IDENTIFICATION</scope>
</reference>
<evidence type="ECO:0000313" key="4">
    <source>
        <dbReference type="Proteomes" id="UP001501920"/>
    </source>
</evidence>
<protein>
    <submittedName>
        <fullName evidence="3">Uncharacterized protein</fullName>
    </submittedName>
</protein>
<feature type="transmembrane region" description="Helical" evidence="2">
    <location>
        <begin position="115"/>
        <end position="141"/>
    </location>
</feature>
<reference evidence="3" key="2">
    <citation type="submission" date="2025-08" db="UniProtKB">
        <authorList>
            <consortium name="Ensembl"/>
        </authorList>
    </citation>
    <scope>IDENTIFICATION</scope>
</reference>
<evidence type="ECO:0000313" key="3">
    <source>
        <dbReference type="Ensembl" id="ENSPNAP00000045691.1"/>
    </source>
</evidence>